<name>B1I3P2_DESAP</name>
<dbReference type="Proteomes" id="UP000008544">
    <property type="component" value="Chromosome"/>
</dbReference>
<evidence type="ECO:0000256" key="2">
    <source>
        <dbReference type="ARBA" id="ARBA00022428"/>
    </source>
</evidence>
<comment type="similarity">
    <text evidence="4">Belongs to the MqnA/MqnD family. MqnA subfamily.</text>
</comment>
<comment type="catalytic activity">
    <reaction evidence="4">
        <text>chorismate = 3-[(1-carboxyvinyl)-oxy]benzoate + H2O</text>
        <dbReference type="Rhea" id="RHEA:40051"/>
        <dbReference type="ChEBI" id="CHEBI:15377"/>
        <dbReference type="ChEBI" id="CHEBI:29748"/>
        <dbReference type="ChEBI" id="CHEBI:76981"/>
        <dbReference type="EC" id="4.2.1.151"/>
    </reaction>
</comment>
<sequence length="274" mass="30752">MDYLNCLPIYYAFERGLVDVPAELVKGPPTRLNGLLLRGELEITPLSSIEYARHPDRCLIVPGLSISSDGPVGSIFLMSKVPLTELDGKKVCLPDTSASAAALLKILFHHYYHVDVQFETTASDLEQMLARADAALLIGDEALAAYLHVRNTGAPLVVVDLGEAWKKFTGERMVFAVWVVRRDYALERPQETDGLVAALQRAREIGIREREAVLDLAVHRTGLPRDFVADYLKLVRYDFDAEYQRGLLTFYDYAYKTGLTEERVRLAIWGEHLA</sequence>
<comment type="function">
    <text evidence="4">Catalyzes the dehydration of chorismate into 3-[(1-carboxyvinyl)oxy]benzoate, a step in the biosynthesis of menaquinone (MK, vitamin K2).</text>
</comment>
<dbReference type="STRING" id="477974.Daud_1090"/>
<dbReference type="HAMAP" id="MF_00995">
    <property type="entry name" value="MqnA"/>
    <property type="match status" value="1"/>
</dbReference>
<dbReference type="HOGENOM" id="CLU_059898_0_0_9"/>
<evidence type="ECO:0000313" key="5">
    <source>
        <dbReference type="EMBL" id="ACA59602.1"/>
    </source>
</evidence>
<dbReference type="KEGG" id="dau:Daud_1090"/>
<protein>
    <recommendedName>
        <fullName evidence="4">Chorismate dehydratase</fullName>
        <ecNumber evidence="4">4.2.1.151</ecNumber>
    </recommendedName>
    <alternativeName>
        <fullName evidence="4">Menaquinone biosynthetic enzyme MqnA</fullName>
    </alternativeName>
</protein>
<organism evidence="5 6">
    <name type="scientific">Desulforudis audaxviator (strain MP104C)</name>
    <dbReference type="NCBI Taxonomy" id="477974"/>
    <lineage>
        <taxon>Bacteria</taxon>
        <taxon>Bacillati</taxon>
        <taxon>Bacillota</taxon>
        <taxon>Clostridia</taxon>
        <taxon>Thermoanaerobacterales</taxon>
        <taxon>Candidatus Desulforudaceae</taxon>
        <taxon>Candidatus Desulforudis</taxon>
    </lineage>
</organism>
<reference evidence="5 6" key="2">
    <citation type="journal article" date="2008" name="Science">
        <title>Environmental genomics reveals a single-species ecosystem deep within Earth.</title>
        <authorList>
            <person name="Chivian D."/>
            <person name="Brodie E.L."/>
            <person name="Alm E.J."/>
            <person name="Culley D.E."/>
            <person name="Dehal P.S."/>
            <person name="Desantis T.Z."/>
            <person name="Gihring T.M."/>
            <person name="Lapidus A."/>
            <person name="Lin L.H."/>
            <person name="Lowry S.R."/>
            <person name="Moser D.P."/>
            <person name="Richardson P.M."/>
            <person name="Southam G."/>
            <person name="Wanger G."/>
            <person name="Pratt L.M."/>
            <person name="Andersen G.L."/>
            <person name="Hazen T.C."/>
            <person name="Brockman F.J."/>
            <person name="Arkin A.P."/>
            <person name="Onstott T.C."/>
        </authorList>
    </citation>
    <scope>NUCLEOTIDE SEQUENCE [LARGE SCALE GENOMIC DNA]</scope>
    <source>
        <strain evidence="5 6">MP104C</strain>
    </source>
</reference>
<accession>B1I3P2</accession>
<keyword evidence="6" id="KW-1185">Reference proteome</keyword>
<dbReference type="InterPro" id="IPR003773">
    <property type="entry name" value="Menaquinone_biosynth"/>
</dbReference>
<dbReference type="InterPro" id="IPR030868">
    <property type="entry name" value="MqnA"/>
</dbReference>
<dbReference type="EC" id="4.2.1.151" evidence="4"/>
<dbReference type="UniPathway" id="UPA00079"/>
<dbReference type="GO" id="GO:0016836">
    <property type="term" value="F:hydro-lyase activity"/>
    <property type="evidence" value="ECO:0007669"/>
    <property type="project" value="UniProtKB-UniRule"/>
</dbReference>
<dbReference type="SUPFAM" id="SSF53850">
    <property type="entry name" value="Periplasmic binding protein-like II"/>
    <property type="match status" value="1"/>
</dbReference>
<dbReference type="PANTHER" id="PTHR37690">
    <property type="entry name" value="CHORISMATE DEHYDRATASE"/>
    <property type="match status" value="1"/>
</dbReference>
<keyword evidence="2 4" id="KW-0474">Menaquinone biosynthesis</keyword>
<dbReference type="eggNOG" id="COG1427">
    <property type="taxonomic scope" value="Bacteria"/>
</dbReference>
<reference evidence="6" key="1">
    <citation type="submission" date="2007-10" db="EMBL/GenBank/DDBJ databases">
        <title>Complete sequence of chromosome of Desulforudis audaxviator MP104C.</title>
        <authorList>
            <person name="Copeland A."/>
            <person name="Lucas S."/>
            <person name="Lapidus A."/>
            <person name="Barry K."/>
            <person name="Glavina del Rio T."/>
            <person name="Dalin E."/>
            <person name="Tice H."/>
            <person name="Bruce D."/>
            <person name="Pitluck S."/>
            <person name="Lowry S.R."/>
            <person name="Larimer F."/>
            <person name="Land M.L."/>
            <person name="Hauser L."/>
            <person name="Kyrpides N."/>
            <person name="Ivanova N.N."/>
            <person name="Richardson P."/>
        </authorList>
    </citation>
    <scope>NUCLEOTIDE SEQUENCE [LARGE SCALE GENOMIC DNA]</scope>
    <source>
        <strain evidence="6">MP104C</strain>
    </source>
</reference>
<dbReference type="Pfam" id="PF02621">
    <property type="entry name" value="VitK2_biosynth"/>
    <property type="match status" value="1"/>
</dbReference>
<dbReference type="PANTHER" id="PTHR37690:SF1">
    <property type="entry name" value="CHORISMATE DEHYDRATASE"/>
    <property type="match status" value="1"/>
</dbReference>
<dbReference type="Gene3D" id="3.40.190.10">
    <property type="entry name" value="Periplasmic binding protein-like II"/>
    <property type="match status" value="2"/>
</dbReference>
<keyword evidence="3 4" id="KW-0456">Lyase</keyword>
<dbReference type="EMBL" id="CP000860">
    <property type="protein sequence ID" value="ACA59602.1"/>
    <property type="molecule type" value="Genomic_DNA"/>
</dbReference>
<dbReference type="CDD" id="cd13634">
    <property type="entry name" value="PBP2_Sco4506"/>
    <property type="match status" value="1"/>
</dbReference>
<proteinExistence type="inferred from homology"/>
<evidence type="ECO:0000256" key="1">
    <source>
        <dbReference type="ARBA" id="ARBA00004863"/>
    </source>
</evidence>
<dbReference type="AlphaFoldDB" id="B1I3P2"/>
<evidence type="ECO:0000256" key="4">
    <source>
        <dbReference type="HAMAP-Rule" id="MF_00995"/>
    </source>
</evidence>
<dbReference type="GO" id="GO:0009234">
    <property type="term" value="P:menaquinone biosynthetic process"/>
    <property type="evidence" value="ECO:0007669"/>
    <property type="project" value="UniProtKB-UniRule"/>
</dbReference>
<comment type="pathway">
    <text evidence="1 4">Quinol/quinone metabolism; menaquinone biosynthesis.</text>
</comment>
<gene>
    <name evidence="4" type="primary">mqnA</name>
    <name evidence="5" type="ordered locus">Daud_1090</name>
</gene>
<evidence type="ECO:0000256" key="3">
    <source>
        <dbReference type="ARBA" id="ARBA00023239"/>
    </source>
</evidence>
<evidence type="ECO:0000313" key="6">
    <source>
        <dbReference type="Proteomes" id="UP000008544"/>
    </source>
</evidence>